<feature type="domain" description="Nudix hydrolase" evidence="1">
    <location>
        <begin position="35"/>
        <end position="170"/>
    </location>
</feature>
<dbReference type="InterPro" id="IPR015797">
    <property type="entry name" value="NUDIX_hydrolase-like_dom_sf"/>
</dbReference>
<dbReference type="Pfam" id="PF00293">
    <property type="entry name" value="NUDIX"/>
    <property type="match status" value="1"/>
</dbReference>
<accession>A0ABU0EVT9</accession>
<dbReference type="SUPFAM" id="SSF55811">
    <property type="entry name" value="Nudix"/>
    <property type="match status" value="1"/>
</dbReference>
<proteinExistence type="predicted"/>
<dbReference type="RefSeq" id="WP_306992757.1">
    <property type="nucleotide sequence ID" value="NZ_JAUSUT010000001.1"/>
</dbReference>
<dbReference type="PROSITE" id="PS51462">
    <property type="entry name" value="NUDIX"/>
    <property type="match status" value="1"/>
</dbReference>
<evidence type="ECO:0000313" key="2">
    <source>
        <dbReference type="EMBL" id="MDQ0379430.1"/>
    </source>
</evidence>
<evidence type="ECO:0000313" key="3">
    <source>
        <dbReference type="Proteomes" id="UP001229651"/>
    </source>
</evidence>
<reference evidence="2 3" key="1">
    <citation type="submission" date="2023-07" db="EMBL/GenBank/DDBJ databases">
        <title>Sequencing the genomes of 1000 actinobacteria strains.</title>
        <authorList>
            <person name="Klenk H.-P."/>
        </authorList>
    </citation>
    <scope>NUCLEOTIDE SEQUENCE [LARGE SCALE GENOMIC DNA]</scope>
    <source>
        <strain evidence="2 3">DSM 45805</strain>
    </source>
</reference>
<dbReference type="Gene3D" id="3.90.79.10">
    <property type="entry name" value="Nucleoside Triphosphate Pyrophosphohydrolase"/>
    <property type="match status" value="1"/>
</dbReference>
<dbReference type="Proteomes" id="UP001229651">
    <property type="component" value="Unassembled WGS sequence"/>
</dbReference>
<comment type="caution">
    <text evidence="2">The sequence shown here is derived from an EMBL/GenBank/DDBJ whole genome shotgun (WGS) entry which is preliminary data.</text>
</comment>
<dbReference type="InterPro" id="IPR000086">
    <property type="entry name" value="NUDIX_hydrolase_dom"/>
</dbReference>
<keyword evidence="3" id="KW-1185">Reference proteome</keyword>
<evidence type="ECO:0000259" key="1">
    <source>
        <dbReference type="PROSITE" id="PS51462"/>
    </source>
</evidence>
<gene>
    <name evidence="2" type="ORF">FB470_003424</name>
</gene>
<dbReference type="CDD" id="cd03674">
    <property type="entry name" value="NUDIX_Hydrolase"/>
    <property type="match status" value="1"/>
</dbReference>
<organism evidence="2 3">
    <name type="scientific">Amycolatopsis thermophila</name>
    <dbReference type="NCBI Taxonomy" id="206084"/>
    <lineage>
        <taxon>Bacteria</taxon>
        <taxon>Bacillati</taxon>
        <taxon>Actinomycetota</taxon>
        <taxon>Actinomycetes</taxon>
        <taxon>Pseudonocardiales</taxon>
        <taxon>Pseudonocardiaceae</taxon>
        <taxon>Amycolatopsis</taxon>
    </lineage>
</organism>
<dbReference type="EMBL" id="JAUSUT010000001">
    <property type="protein sequence ID" value="MDQ0379430.1"/>
    <property type="molecule type" value="Genomic_DNA"/>
</dbReference>
<protein>
    <submittedName>
        <fullName evidence="2">8-oxo-dGTP pyrophosphatase MutT (NUDIX family)</fullName>
    </submittedName>
</protein>
<sequence>MLEGYRARDEVESADLARIRELLATAEDPFARDTPLHVTGSAAIVHPDSGRVLLRWHARQQAWLQVGGHGDPGETDPLDIALREGREETGLTDLVPWPTAAPLHTVIVPVPAKGAEPAHEHADLRFVLATREPDAARPEKPDAPLKWLPLDEAIDAVTEDSLRETLRRVRELR</sequence>
<name>A0ABU0EVT9_9PSEU</name>